<name>A5CAP8_VITVI</name>
<dbReference type="PANTHER" id="PTHR11439">
    <property type="entry name" value="GAG-POL-RELATED RETROTRANSPOSON"/>
    <property type="match status" value="1"/>
</dbReference>
<dbReference type="InterPro" id="IPR043502">
    <property type="entry name" value="DNA/RNA_pol_sf"/>
</dbReference>
<proteinExistence type="predicted"/>
<evidence type="ECO:0000313" key="2">
    <source>
        <dbReference type="EMBL" id="CAN77763.1"/>
    </source>
</evidence>
<organism evidence="2">
    <name type="scientific">Vitis vinifera</name>
    <name type="common">Grape</name>
    <dbReference type="NCBI Taxonomy" id="29760"/>
    <lineage>
        <taxon>Eukaryota</taxon>
        <taxon>Viridiplantae</taxon>
        <taxon>Streptophyta</taxon>
        <taxon>Embryophyta</taxon>
        <taxon>Tracheophyta</taxon>
        <taxon>Spermatophyta</taxon>
        <taxon>Magnoliopsida</taxon>
        <taxon>eudicotyledons</taxon>
        <taxon>Gunneridae</taxon>
        <taxon>Pentapetalae</taxon>
        <taxon>rosids</taxon>
        <taxon>Vitales</taxon>
        <taxon>Vitaceae</taxon>
        <taxon>Viteae</taxon>
        <taxon>Vitis</taxon>
    </lineage>
</organism>
<gene>
    <name evidence="2" type="ORF">VITISV_026761</name>
</gene>
<protein>
    <recommendedName>
        <fullName evidence="1">Reverse transcriptase Ty1/copia-type domain-containing protein</fullName>
    </recommendedName>
</protein>
<dbReference type="SUPFAM" id="SSF56672">
    <property type="entry name" value="DNA/RNA polymerases"/>
    <property type="match status" value="1"/>
</dbReference>
<accession>A5CAP8</accession>
<dbReference type="InterPro" id="IPR013103">
    <property type="entry name" value="RVT_2"/>
</dbReference>
<sequence length="369" mass="43622">MHEEMKALHKNNTYELMRLPKGKRALKNKWVLKRKSKPNKSQPRYKARLVMKDFSQKKVIDFEEIFSPVVKMYSMRVMLGLATSMNLEIEQLDVKTIFLHGDLEKEIYMEQPEGFTIKSKEHLVCRLKKSLYGLKQTLRQWYKKFDSFMVKHGYDRTAFDHCVFVKKFSYGEFIILLLYVDDMLIVSHNTSKIDKLKNELSKSFEMKDLGLASQILSIKISRDRTNGKLWLSQESYIEKVLDKFNMGKAKPKCVVLSTTEAEYIVITEAIKELLWTKKFLQELGLQQERYLLYCDSQSDIHLSKNSIFYSRFKHIDVRYHWICDSPEMKLFCLEKIHTDENGSDMMTKPIPTEKIQFCRKQVGLVEPLT</sequence>
<dbReference type="EMBL" id="AM488415">
    <property type="protein sequence ID" value="CAN77763.1"/>
    <property type="molecule type" value="Genomic_DNA"/>
</dbReference>
<evidence type="ECO:0000259" key="1">
    <source>
        <dbReference type="Pfam" id="PF07727"/>
    </source>
</evidence>
<dbReference type="AlphaFoldDB" id="A5CAP8"/>
<dbReference type="PANTHER" id="PTHR11439:SF463">
    <property type="entry name" value="REVERSE TRANSCRIPTASE TY1_COPIA-TYPE DOMAIN-CONTAINING PROTEIN"/>
    <property type="match status" value="1"/>
</dbReference>
<dbReference type="Pfam" id="PF07727">
    <property type="entry name" value="RVT_2"/>
    <property type="match status" value="1"/>
</dbReference>
<feature type="domain" description="Reverse transcriptase Ty1/copia-type" evidence="1">
    <location>
        <begin position="11"/>
        <end position="254"/>
    </location>
</feature>
<reference evidence="2" key="1">
    <citation type="journal article" date="2007" name="PLoS ONE">
        <title>The first genome sequence of an elite grapevine cultivar (Pinot noir Vitis vinifera L.): coping with a highly heterozygous genome.</title>
        <authorList>
            <person name="Velasco R."/>
            <person name="Zharkikh A."/>
            <person name="Troggio M."/>
            <person name="Cartwright D.A."/>
            <person name="Cestaro A."/>
            <person name="Pruss D."/>
            <person name="Pindo M."/>
            <person name="FitzGerald L.M."/>
            <person name="Vezzulli S."/>
            <person name="Reid J."/>
            <person name="Malacarne G."/>
            <person name="Iliev D."/>
            <person name="Coppola G."/>
            <person name="Wardell B."/>
            <person name="Micheletti D."/>
            <person name="Macalma T."/>
            <person name="Facci M."/>
            <person name="Mitchell J.T."/>
            <person name="Perazzolli M."/>
            <person name="Eldredge G."/>
            <person name="Gatto P."/>
            <person name="Oyzerski R."/>
            <person name="Moretto M."/>
            <person name="Gutin N."/>
            <person name="Stefanini M."/>
            <person name="Chen Y."/>
            <person name="Segala C."/>
            <person name="Davenport C."/>
            <person name="Dematte L."/>
            <person name="Mraz A."/>
            <person name="Battilana J."/>
            <person name="Stormo K."/>
            <person name="Costa F."/>
            <person name="Tao Q."/>
            <person name="Si-Ammour A."/>
            <person name="Harkins T."/>
            <person name="Lackey A."/>
            <person name="Perbost C."/>
            <person name="Taillon B."/>
            <person name="Stella A."/>
            <person name="Solovyev V."/>
            <person name="Fawcett J.A."/>
            <person name="Sterck L."/>
            <person name="Vandepoele K."/>
            <person name="Grando S.M."/>
            <person name="Toppo S."/>
            <person name="Moser C."/>
            <person name="Lanchbury J."/>
            <person name="Bogden R."/>
            <person name="Skolnick M."/>
            <person name="Sgaramella V."/>
            <person name="Bhatnagar S.K."/>
            <person name="Fontana P."/>
            <person name="Gutin A."/>
            <person name="Van de Peer Y."/>
            <person name="Salamini F."/>
            <person name="Viola R."/>
        </authorList>
    </citation>
    <scope>NUCLEOTIDE SEQUENCE</scope>
</reference>
<dbReference type="CDD" id="cd09272">
    <property type="entry name" value="RNase_HI_RT_Ty1"/>
    <property type="match status" value="1"/>
</dbReference>